<reference evidence="3" key="1">
    <citation type="submission" date="2016-07" db="EMBL/GenBank/DDBJ databases">
        <authorList>
            <person name="Florea S."/>
            <person name="Webb J.S."/>
            <person name="Jaromczyk J."/>
            <person name="Schardl C.L."/>
        </authorList>
    </citation>
    <scope>NUCLEOTIDE SEQUENCE [LARGE SCALE GENOMIC DNA]</scope>
    <source>
        <strain evidence="3">Z6</strain>
    </source>
</reference>
<feature type="transmembrane region" description="Helical" evidence="1">
    <location>
        <begin position="47"/>
        <end position="69"/>
    </location>
</feature>
<accession>A0A1C0A5W1</accession>
<keyword evidence="1" id="KW-0472">Membrane</keyword>
<feature type="transmembrane region" description="Helical" evidence="1">
    <location>
        <begin position="97"/>
        <end position="118"/>
    </location>
</feature>
<proteinExistence type="predicted"/>
<dbReference type="Proteomes" id="UP000093514">
    <property type="component" value="Unassembled WGS sequence"/>
</dbReference>
<organism evidence="2 3">
    <name type="scientific">Orenia metallireducens</name>
    <dbReference type="NCBI Taxonomy" id="1413210"/>
    <lineage>
        <taxon>Bacteria</taxon>
        <taxon>Bacillati</taxon>
        <taxon>Bacillota</taxon>
        <taxon>Clostridia</taxon>
        <taxon>Halanaerobiales</taxon>
        <taxon>Halobacteroidaceae</taxon>
        <taxon>Orenia</taxon>
    </lineage>
</organism>
<gene>
    <name evidence="2" type="ORF">U472_14265</name>
</gene>
<reference evidence="2 3" key="2">
    <citation type="submission" date="2016-08" db="EMBL/GenBank/DDBJ databases">
        <title>Orenia metallireducens sp. nov. strain Z6, a Novel Metal-reducing Firmicute from the Deep Subsurface.</title>
        <authorList>
            <person name="Maxim B.I."/>
            <person name="Kenneth K."/>
            <person name="Flynn T.M."/>
            <person name="Oloughlin E.J."/>
            <person name="Locke R.A."/>
            <person name="Weber J.R."/>
            <person name="Egan S.M."/>
            <person name="Mackie R.I."/>
            <person name="Cann I.K."/>
        </authorList>
    </citation>
    <scope>NUCLEOTIDE SEQUENCE [LARGE SCALE GENOMIC DNA]</scope>
    <source>
        <strain evidence="2 3">Z6</strain>
    </source>
</reference>
<dbReference type="AlphaFoldDB" id="A0A1C0A5W1"/>
<name>A0A1C0A5W1_9FIRM</name>
<evidence type="ECO:0000313" key="3">
    <source>
        <dbReference type="Proteomes" id="UP000093514"/>
    </source>
</evidence>
<keyword evidence="1" id="KW-1133">Transmembrane helix</keyword>
<evidence type="ECO:0000313" key="2">
    <source>
        <dbReference type="EMBL" id="OCL25503.1"/>
    </source>
</evidence>
<feature type="transmembrane region" description="Helical" evidence="1">
    <location>
        <begin position="177"/>
        <end position="197"/>
    </location>
</feature>
<feature type="transmembrane region" description="Helical" evidence="1">
    <location>
        <begin position="144"/>
        <end position="171"/>
    </location>
</feature>
<evidence type="ECO:0000256" key="1">
    <source>
        <dbReference type="SAM" id="Phobius"/>
    </source>
</evidence>
<protein>
    <recommendedName>
        <fullName evidence="4">CAAX protease self-immunity</fullName>
    </recommendedName>
</protein>
<comment type="caution">
    <text evidence="2">The sequence shown here is derived from an EMBL/GenBank/DDBJ whole genome shotgun (WGS) entry which is preliminary data.</text>
</comment>
<dbReference type="EMBL" id="LWDV01000010">
    <property type="protein sequence ID" value="OCL25503.1"/>
    <property type="molecule type" value="Genomic_DNA"/>
</dbReference>
<feature type="transmembrane region" description="Helical" evidence="1">
    <location>
        <begin position="236"/>
        <end position="255"/>
    </location>
</feature>
<sequence length="265" mass="31062">MFNWYLFLSILFISIPGILINTPVFLRGEPVDSQGSWLKRFLISFFSTIYSILKNILIVSIFTAIGVLLHPIIKSNAPVFIAIIKKENLWQVLKIELFYASLFGIIGAIVFIYFYYIFLRLKVNKESIATMEDLRMKRYLSGRIIYDGMIAEIIMRWGLLSLIIWLFNIYLGSINNYIRLIAIAILGVMSGLVRLLIYFRKGCEITKAFIGLVFFSNIIASLIFGVLFWWRGLMAAMIAHMFFNLLWHPFDVYCYKQRKYNKYKR</sequence>
<dbReference type="RefSeq" id="WP_068719415.1">
    <property type="nucleotide sequence ID" value="NZ_LWDV01000010.1"/>
</dbReference>
<dbReference type="OrthoDB" id="378663at2"/>
<feature type="transmembrane region" description="Helical" evidence="1">
    <location>
        <begin position="6"/>
        <end position="26"/>
    </location>
</feature>
<keyword evidence="3" id="KW-1185">Reference proteome</keyword>
<feature type="transmembrane region" description="Helical" evidence="1">
    <location>
        <begin position="209"/>
        <end position="230"/>
    </location>
</feature>
<keyword evidence="1" id="KW-0812">Transmembrane</keyword>
<evidence type="ECO:0008006" key="4">
    <source>
        <dbReference type="Google" id="ProtNLM"/>
    </source>
</evidence>